<dbReference type="Proteomes" id="UP000799440">
    <property type="component" value="Unassembled WGS sequence"/>
</dbReference>
<organism evidence="6 7">
    <name type="scientific">Sporormia fimetaria CBS 119925</name>
    <dbReference type="NCBI Taxonomy" id="1340428"/>
    <lineage>
        <taxon>Eukaryota</taxon>
        <taxon>Fungi</taxon>
        <taxon>Dikarya</taxon>
        <taxon>Ascomycota</taxon>
        <taxon>Pezizomycotina</taxon>
        <taxon>Dothideomycetes</taxon>
        <taxon>Pleosporomycetidae</taxon>
        <taxon>Pleosporales</taxon>
        <taxon>Sporormiaceae</taxon>
        <taxon>Sporormia</taxon>
    </lineage>
</organism>
<dbReference type="InterPro" id="IPR012939">
    <property type="entry name" value="Glyco_hydro_92"/>
</dbReference>
<dbReference type="Gene3D" id="1.20.1610.10">
    <property type="entry name" value="alpha-1,2-mannosidases domains"/>
    <property type="match status" value="1"/>
</dbReference>
<dbReference type="Gene3D" id="3.90.1200.10">
    <property type="match status" value="1"/>
</dbReference>
<accession>A0A6A6V454</accession>
<dbReference type="InterPro" id="IPR020904">
    <property type="entry name" value="Sc_DH/Rdtase_CS"/>
</dbReference>
<keyword evidence="6" id="KW-0378">Hydrolase</keyword>
<evidence type="ECO:0000256" key="1">
    <source>
        <dbReference type="ARBA" id="ARBA00011961"/>
    </source>
</evidence>
<dbReference type="InterPro" id="IPR005887">
    <property type="entry name" value="GH92_a_mannosidase_put"/>
</dbReference>
<dbReference type="GO" id="GO:0030246">
    <property type="term" value="F:carbohydrate binding"/>
    <property type="evidence" value="ECO:0007669"/>
    <property type="project" value="InterPro"/>
</dbReference>
<dbReference type="SUPFAM" id="SSF56112">
    <property type="entry name" value="Protein kinase-like (PK-like)"/>
    <property type="match status" value="1"/>
</dbReference>
<evidence type="ECO:0000313" key="6">
    <source>
        <dbReference type="EMBL" id="KAF2745348.1"/>
    </source>
</evidence>
<dbReference type="Gene3D" id="3.40.50.720">
    <property type="entry name" value="NAD(P)-binding Rossmann-like Domain"/>
    <property type="match status" value="1"/>
</dbReference>
<feature type="domain" description="Glycosyl hydrolase family 92" evidence="4">
    <location>
        <begin position="961"/>
        <end position="1448"/>
    </location>
</feature>
<dbReference type="FunFam" id="1.20.1050.60:FF:000002">
    <property type="entry name" value="Glycosyl hydrolase family 92"/>
    <property type="match status" value="1"/>
</dbReference>
<dbReference type="SUPFAM" id="SSF51735">
    <property type="entry name" value="NAD(P)-binding Rossmann-fold domains"/>
    <property type="match status" value="1"/>
</dbReference>
<dbReference type="GO" id="GO:0005829">
    <property type="term" value="C:cytosol"/>
    <property type="evidence" value="ECO:0007669"/>
    <property type="project" value="TreeGrafter"/>
</dbReference>
<dbReference type="PANTHER" id="PTHR12143">
    <property type="entry name" value="PEPTIDE N-GLYCANASE PNGASE -RELATED"/>
    <property type="match status" value="1"/>
</dbReference>
<dbReference type="GO" id="GO:0006516">
    <property type="term" value="P:glycoprotein catabolic process"/>
    <property type="evidence" value="ECO:0007669"/>
    <property type="project" value="TreeGrafter"/>
</dbReference>
<dbReference type="Pfam" id="PF00106">
    <property type="entry name" value="adh_short"/>
    <property type="match status" value="1"/>
</dbReference>
<dbReference type="PRINTS" id="PR00081">
    <property type="entry name" value="GDHRDH"/>
</dbReference>
<dbReference type="InterPro" id="IPR036291">
    <property type="entry name" value="NAD(P)-bd_dom_sf"/>
</dbReference>
<evidence type="ECO:0000259" key="5">
    <source>
        <dbReference type="Pfam" id="PF17678"/>
    </source>
</evidence>
<dbReference type="Pfam" id="PF17678">
    <property type="entry name" value="Glyco_hydro_92N"/>
    <property type="match status" value="1"/>
</dbReference>
<dbReference type="Gene3D" id="2.70.98.10">
    <property type="match status" value="1"/>
</dbReference>
<protein>
    <recommendedName>
        <fullName evidence="1">protein-ribulosamine 3-kinase</fullName>
        <ecNumber evidence="1">2.7.1.172</ecNumber>
    </recommendedName>
</protein>
<sequence length="1474" mass="163908">MNYDGTPGLEFGGGNVKVDPAVAVALPKGSTVVCTEPHGVSFWASIGRIDVELLNGELQSFFIKVASKAVGKSMLSGEYESSLAIAAVVPGLVPKPIASGTYESIPDTHFFMCEFREMSGGLPDPKTFATRLTALHEKGISPNGKFGFHTNTYMGNLPQYTGWEDSWEAFFAKSMRMALDHEQNAQGPEPEFDVLVPILFDKVIPRLLRPLESDGRSVKPRLTHNDLWFANVGMDSNTDEVIIFDACCFYAHNEYELGQWKPVCNRFGPEYVAAYHSHMDQSEPVEDYDGRIDLYKLTIRFTSSEMVNRAFTAFSGILTALERGLAHLDFVVHYISGYLLYYLIGGFKPQYHTRPKKSKNGVPYSPCVLITGAGQGIGPATSLWLASKGYTVFASVKNDEELQRIREEIKSRDIKLDFGSIRPMVMDVLSSSSIAAAVDEVTAAISDDKPLIGVVNNAGLCLISPMELTPIDTVRDIFDLDFWAYISVVHAFLPLIKKYQGRFINVGSYGGFVNPPMWAPYCAAKAALEGMTRSWRLELKPFGVGMTTIRPGWTRTHGIGPKISEAWSAYFDQVDEGKVAGVDSMGHLVPLNKTCGDQEKQIYGNMMLKWHELTMAAADGIAETAEHVAKTIHDAMSDAFLQPYYTVGYDALLGQTVRDLVPESIYEVSMARMFEELVDYSRFVNPFIGAEGRIPGYAYGGGDIFVGAAVPFGVVKLGLDTYEEPVNQSALNGGWTPQGWVTGTSMLHASGTGGGPKYGFPSEMPLVSLDGVNLLDNRTYWQRRVGNDIARVGYFRTQLESGVTIQLTATRHAGLREYSFPDADGHVLIDLSHYLPHPTRDWDSQFYAGGEIEVNPEDASYTGFTSIGGGWNMGAPVTVYVCGEFDRRPNTAAAFYGKNTFPVSRHYRSFNNATTPEPTFVGTKARSGPLNNRVGAIFTWDSENTTVVKSRVGVSFISVDKACSYQDQELSWDIGEIEKAAQSEWNRDVFSKIRVDTSPSANQTRLAMLYSSLYFMHLIPSERIGENPLWESEEPYWDDFYTMWDLFRNQVSLWHLIQPAYYESMLRALIDMFKHEGYLPDGRSGNYNGLVQGGSNADNVLADAYVKGLRGKINWTDGYLAVKKNAEVLPYFDQNPVDPQGSLEEGRSALDDWIPLGYVSADRNSRAVSKTVEYSLNDFAVSQIAAGERPGDRELYLRRSAGWQLSWDPEATARGFSGFVMPRYSNGTFHRSYNITNCGDCNWADESYEGTSFEYSFVIPHDVERMIELMGGPQHFEDRLDYVFKPNTSGVDLGVNGLGITTINNIANEPDFQTPYLYNYLNKQWKSVERSRQLANDFFFNSTNGIPGNSDAGALNCWLVWQMLGLYPVVTTPVYLLESPWFEDINVTVNHGRTLRIRAEGLDDRDGRGGFYVQGVSINGQEWSKNWFEHEDAGGIMTNGGEIVFQLGSEQKVWETGVVPPSPGHVVLEDLNTS</sequence>
<dbReference type="OrthoDB" id="449263at2759"/>
<evidence type="ECO:0000313" key="7">
    <source>
        <dbReference type="Proteomes" id="UP000799440"/>
    </source>
</evidence>
<proteinExistence type="predicted"/>
<evidence type="ECO:0000256" key="2">
    <source>
        <dbReference type="ARBA" id="ARBA00022857"/>
    </source>
</evidence>
<dbReference type="Gene3D" id="3.30.2080.10">
    <property type="entry name" value="GH92 mannosidase domain"/>
    <property type="match status" value="1"/>
</dbReference>
<dbReference type="FunFam" id="3.30.2080.10:FF:000012">
    <property type="entry name" value="Uncharacterized protein"/>
    <property type="match status" value="1"/>
</dbReference>
<dbReference type="NCBIfam" id="TIGR01180">
    <property type="entry name" value="aman2_put"/>
    <property type="match status" value="1"/>
</dbReference>
<evidence type="ECO:0000256" key="3">
    <source>
        <dbReference type="ARBA" id="ARBA00048655"/>
    </source>
</evidence>
<dbReference type="EC" id="2.7.1.172" evidence="1"/>
<dbReference type="EMBL" id="MU006583">
    <property type="protein sequence ID" value="KAF2745348.1"/>
    <property type="molecule type" value="Genomic_DNA"/>
</dbReference>
<dbReference type="Pfam" id="PF07971">
    <property type="entry name" value="Glyco_hydro_92"/>
    <property type="match status" value="1"/>
</dbReference>
<keyword evidence="2" id="KW-0521">NADP</keyword>
<gene>
    <name evidence="6" type="ORF">M011DRAFT_527820</name>
</gene>
<reference evidence="6" key="1">
    <citation type="journal article" date="2020" name="Stud. Mycol.">
        <title>101 Dothideomycetes genomes: a test case for predicting lifestyles and emergence of pathogens.</title>
        <authorList>
            <person name="Haridas S."/>
            <person name="Albert R."/>
            <person name="Binder M."/>
            <person name="Bloem J."/>
            <person name="Labutti K."/>
            <person name="Salamov A."/>
            <person name="Andreopoulos B."/>
            <person name="Baker S."/>
            <person name="Barry K."/>
            <person name="Bills G."/>
            <person name="Bluhm B."/>
            <person name="Cannon C."/>
            <person name="Castanera R."/>
            <person name="Culley D."/>
            <person name="Daum C."/>
            <person name="Ezra D."/>
            <person name="Gonzalez J."/>
            <person name="Henrissat B."/>
            <person name="Kuo A."/>
            <person name="Liang C."/>
            <person name="Lipzen A."/>
            <person name="Lutzoni F."/>
            <person name="Magnuson J."/>
            <person name="Mondo S."/>
            <person name="Nolan M."/>
            <person name="Ohm R."/>
            <person name="Pangilinan J."/>
            <person name="Park H.-J."/>
            <person name="Ramirez L."/>
            <person name="Alfaro M."/>
            <person name="Sun H."/>
            <person name="Tritt A."/>
            <person name="Yoshinaga Y."/>
            <person name="Zwiers L.-H."/>
            <person name="Turgeon B."/>
            <person name="Goodwin S."/>
            <person name="Spatafora J."/>
            <person name="Crous P."/>
            <person name="Grigoriev I."/>
        </authorList>
    </citation>
    <scope>NUCLEOTIDE SEQUENCE</scope>
    <source>
        <strain evidence="6">CBS 119925</strain>
    </source>
</reference>
<dbReference type="InterPro" id="IPR002347">
    <property type="entry name" value="SDR_fam"/>
</dbReference>
<dbReference type="GO" id="GO:0005634">
    <property type="term" value="C:nucleus"/>
    <property type="evidence" value="ECO:0007669"/>
    <property type="project" value="TreeGrafter"/>
</dbReference>
<dbReference type="InterPro" id="IPR041371">
    <property type="entry name" value="GH92_N"/>
</dbReference>
<dbReference type="InterPro" id="IPR011009">
    <property type="entry name" value="Kinase-like_dom_sf"/>
</dbReference>
<keyword evidence="7" id="KW-1185">Reference proteome</keyword>
<dbReference type="PANTHER" id="PTHR12143:SF27">
    <property type="entry name" value="ALPHA-1,2-MANNOSIDASE FAMILY PROTEIN (AFU_ORTHOLOGUE AFUA_5G10520)"/>
    <property type="match status" value="1"/>
</dbReference>
<evidence type="ECO:0000259" key="4">
    <source>
        <dbReference type="Pfam" id="PF07971"/>
    </source>
</evidence>
<dbReference type="GO" id="GO:0000224">
    <property type="term" value="F:peptide-N4-(N-acetyl-beta-glucosaminyl)asparagine amidase activity"/>
    <property type="evidence" value="ECO:0007669"/>
    <property type="project" value="TreeGrafter"/>
</dbReference>
<dbReference type="Pfam" id="PF03881">
    <property type="entry name" value="Fructosamin_kin"/>
    <property type="match status" value="1"/>
</dbReference>
<dbReference type="PROSITE" id="PS00061">
    <property type="entry name" value="ADH_SHORT"/>
    <property type="match status" value="1"/>
</dbReference>
<dbReference type="InterPro" id="IPR014718">
    <property type="entry name" value="GH-type_carb-bd"/>
</dbReference>
<name>A0A6A6V454_9PLEO</name>
<comment type="catalytic activity">
    <reaction evidence="3">
        <text>N(6)-D-ribulosyl-L-lysyl-[protein] + ATP = N(6)-(3-O-phospho-D-ribulosyl)-L-lysyl-[protein] + ADP + H(+)</text>
        <dbReference type="Rhea" id="RHEA:48432"/>
        <dbReference type="Rhea" id="RHEA-COMP:12103"/>
        <dbReference type="Rhea" id="RHEA-COMP:12104"/>
        <dbReference type="ChEBI" id="CHEBI:15378"/>
        <dbReference type="ChEBI" id="CHEBI:30616"/>
        <dbReference type="ChEBI" id="CHEBI:90418"/>
        <dbReference type="ChEBI" id="CHEBI:90420"/>
        <dbReference type="ChEBI" id="CHEBI:456216"/>
        <dbReference type="EC" id="2.7.1.172"/>
    </reaction>
    <physiologicalReaction direction="left-to-right" evidence="3">
        <dbReference type="Rhea" id="RHEA:48433"/>
    </physiologicalReaction>
</comment>
<dbReference type="Gene3D" id="1.20.1050.60">
    <property type="entry name" value="alpha-1,2-mannosidase"/>
    <property type="match status" value="1"/>
</dbReference>
<dbReference type="InterPro" id="IPR050883">
    <property type="entry name" value="PNGase"/>
</dbReference>
<dbReference type="GO" id="GO:0102193">
    <property type="term" value="F:protein-ribulosamine 3-kinase activity"/>
    <property type="evidence" value="ECO:0007669"/>
    <property type="project" value="UniProtKB-EC"/>
</dbReference>
<dbReference type="InterPro" id="IPR016477">
    <property type="entry name" value="Fructo-/Ketosamine-3-kinase"/>
</dbReference>
<feature type="domain" description="Glycosyl hydrolase family 92 N-terminal" evidence="5">
    <location>
        <begin position="683"/>
        <end position="955"/>
    </location>
</feature>